<dbReference type="RefSeq" id="WP_054837788.1">
    <property type="nucleotide sequence ID" value="NZ_BBBY01000002.1"/>
</dbReference>
<comment type="caution">
    <text evidence="1">The sequence shown here is derived from an EMBL/GenBank/DDBJ whole genome shotgun (WGS) entry which is preliminary data.</text>
</comment>
<keyword evidence="2" id="KW-1185">Reference proteome</keyword>
<protein>
    <submittedName>
        <fullName evidence="1">Uncharacterized protein</fullName>
    </submittedName>
</protein>
<dbReference type="OrthoDB" id="45368at2157"/>
<accession>A0A6A9QFY1</accession>
<dbReference type="EMBL" id="WGGD01000005">
    <property type="protein sequence ID" value="MUN28006.1"/>
    <property type="molecule type" value="Genomic_DNA"/>
</dbReference>
<proteinExistence type="predicted"/>
<evidence type="ECO:0000313" key="2">
    <source>
        <dbReference type="Proteomes" id="UP000470772"/>
    </source>
</evidence>
<dbReference type="AlphaFoldDB" id="A0A6A9QFY1"/>
<reference evidence="1 2" key="1">
    <citation type="submission" date="2019-10" db="EMBL/GenBank/DDBJ databases">
        <title>Sequencing and Assembly of Multiple Reported Metal-Biooxidizing Members of the Extremely Thermoacidophilic Archaeal Family Sulfolobaceae.</title>
        <authorList>
            <person name="Counts J.A."/>
            <person name="Kelly R.M."/>
        </authorList>
    </citation>
    <scope>NUCLEOTIDE SEQUENCE [LARGE SCALE GENOMIC DNA]</scope>
    <source>
        <strain evidence="1 2">DSM 6482</strain>
    </source>
</reference>
<evidence type="ECO:0000313" key="1">
    <source>
        <dbReference type="EMBL" id="MUN28006.1"/>
    </source>
</evidence>
<sequence>MSQPTFKVEFEGKAKVGQVMGNLQALSLKPEDFASPLALQMALSKLYNDLMKSLTEKPQPHYVADVRFNDSMGNPVNLAVDFGNNLPPMSKQDVKVKITVEFYDDE</sequence>
<organism evidence="1 2">
    <name type="scientific">Sulfuracidifex metallicus DSM 6482 = JCM 9184</name>
    <dbReference type="NCBI Taxonomy" id="523847"/>
    <lineage>
        <taxon>Archaea</taxon>
        <taxon>Thermoproteota</taxon>
        <taxon>Thermoprotei</taxon>
        <taxon>Sulfolobales</taxon>
        <taxon>Sulfolobaceae</taxon>
        <taxon>Sulfuracidifex</taxon>
    </lineage>
</organism>
<name>A0A6A9QFY1_SULME</name>
<dbReference type="Proteomes" id="UP000470772">
    <property type="component" value="Unassembled WGS sequence"/>
</dbReference>
<gene>
    <name evidence="1" type="ORF">GC250_00645</name>
</gene>